<dbReference type="Proteomes" id="UP001519460">
    <property type="component" value="Unassembled WGS sequence"/>
</dbReference>
<dbReference type="EMBL" id="JACVVK020000357">
    <property type="protein sequence ID" value="KAK7477140.1"/>
    <property type="molecule type" value="Genomic_DNA"/>
</dbReference>
<evidence type="ECO:0000313" key="1">
    <source>
        <dbReference type="EMBL" id="KAK7477140.1"/>
    </source>
</evidence>
<reference evidence="1 2" key="1">
    <citation type="journal article" date="2023" name="Sci. Data">
        <title>Genome assembly of the Korean intertidal mud-creeper Batillaria attramentaria.</title>
        <authorList>
            <person name="Patra A.K."/>
            <person name="Ho P.T."/>
            <person name="Jun S."/>
            <person name="Lee S.J."/>
            <person name="Kim Y."/>
            <person name="Won Y.J."/>
        </authorList>
    </citation>
    <scope>NUCLEOTIDE SEQUENCE [LARGE SCALE GENOMIC DNA]</scope>
    <source>
        <strain evidence="1">Wonlab-2016</strain>
    </source>
</reference>
<dbReference type="AlphaFoldDB" id="A0ABD0JQ23"/>
<protein>
    <submittedName>
        <fullName evidence="1">Uncharacterized protein</fullName>
    </submittedName>
</protein>
<accession>A0ABD0JQ23</accession>
<feature type="non-terminal residue" evidence="1">
    <location>
        <position position="1"/>
    </location>
</feature>
<name>A0ABD0JQ23_9CAEN</name>
<keyword evidence="2" id="KW-1185">Reference proteome</keyword>
<comment type="caution">
    <text evidence="1">The sequence shown here is derived from an EMBL/GenBank/DDBJ whole genome shotgun (WGS) entry which is preliminary data.</text>
</comment>
<evidence type="ECO:0000313" key="2">
    <source>
        <dbReference type="Proteomes" id="UP001519460"/>
    </source>
</evidence>
<sequence>LVIRRGWSPGDRFQQSHTGGDPYRCTFPQNVSHPWDMTMKNALRPRTTNEDITAKGMGIKKWVLGQSIHLTWETYSMFKMSLRSWQQLLGPVGLPPLFVLILVQ</sequence>
<organism evidence="1 2">
    <name type="scientific">Batillaria attramentaria</name>
    <dbReference type="NCBI Taxonomy" id="370345"/>
    <lineage>
        <taxon>Eukaryota</taxon>
        <taxon>Metazoa</taxon>
        <taxon>Spiralia</taxon>
        <taxon>Lophotrochozoa</taxon>
        <taxon>Mollusca</taxon>
        <taxon>Gastropoda</taxon>
        <taxon>Caenogastropoda</taxon>
        <taxon>Sorbeoconcha</taxon>
        <taxon>Cerithioidea</taxon>
        <taxon>Batillariidae</taxon>
        <taxon>Batillaria</taxon>
    </lineage>
</organism>
<gene>
    <name evidence="1" type="ORF">BaRGS_00031626</name>
</gene>
<proteinExistence type="predicted"/>